<evidence type="ECO:0000313" key="1">
    <source>
        <dbReference type="EMBL" id="KON88857.1"/>
    </source>
</evidence>
<reference evidence="2" key="1">
    <citation type="submission" date="2015-07" db="EMBL/GenBank/DDBJ databases">
        <title>Fjat-10036 dsm4.</title>
        <authorList>
            <person name="Liu B."/>
            <person name="Wang J."/>
            <person name="Zhu Y."/>
            <person name="Liu G."/>
            <person name="Chen Q."/>
            <person name="Chen Z."/>
            <person name="Lan J."/>
            <person name="Che J."/>
            <person name="Ge C."/>
            <person name="Shi H."/>
            <person name="Pan Z."/>
            <person name="Liu X."/>
        </authorList>
    </citation>
    <scope>NUCLEOTIDE SEQUENCE [LARGE SCALE GENOMIC DNA]</scope>
    <source>
        <strain evidence="2">DSM 4</strain>
    </source>
</reference>
<organism evidence="1 2">
    <name type="scientific">Sporosarcina globispora</name>
    <name type="common">Bacillus globisporus</name>
    <dbReference type="NCBI Taxonomy" id="1459"/>
    <lineage>
        <taxon>Bacteria</taxon>
        <taxon>Bacillati</taxon>
        <taxon>Bacillota</taxon>
        <taxon>Bacilli</taxon>
        <taxon>Bacillales</taxon>
        <taxon>Caryophanaceae</taxon>
        <taxon>Sporosarcina</taxon>
    </lineage>
</organism>
<dbReference type="EMBL" id="LGUF01000007">
    <property type="protein sequence ID" value="KON88857.1"/>
    <property type="molecule type" value="Genomic_DNA"/>
</dbReference>
<accession>A0A0M0GH95</accession>
<dbReference type="PATRIC" id="fig|1459.3.peg.4413"/>
<gene>
    <name evidence="1" type="ORF">AF332_20010</name>
</gene>
<name>A0A0M0GH95_SPOGL</name>
<keyword evidence="2" id="KW-1185">Reference proteome</keyword>
<evidence type="ECO:0000313" key="2">
    <source>
        <dbReference type="Proteomes" id="UP000037109"/>
    </source>
</evidence>
<comment type="caution">
    <text evidence="1">The sequence shown here is derived from an EMBL/GenBank/DDBJ whole genome shotgun (WGS) entry which is preliminary data.</text>
</comment>
<protein>
    <submittedName>
        <fullName evidence="1">Uncharacterized protein</fullName>
    </submittedName>
</protein>
<dbReference type="AlphaFoldDB" id="A0A0M0GH95"/>
<proteinExistence type="predicted"/>
<dbReference type="Proteomes" id="UP000037109">
    <property type="component" value="Unassembled WGS sequence"/>
</dbReference>
<sequence length="71" mass="8530">MKILRIEKAKLDFPKRMFNLLRNPFQNGKEEKLNFINLWQKSLVVFGRRFNTIYWVIVIKGKINYIKKGGS</sequence>